<keyword evidence="4 6" id="KW-1133">Transmembrane helix</keyword>
<keyword evidence="7" id="KW-0732">Signal</keyword>
<evidence type="ECO:0000256" key="7">
    <source>
        <dbReference type="SAM" id="SignalP"/>
    </source>
</evidence>
<protein>
    <submittedName>
        <fullName evidence="8">Uncharacterized protein</fullName>
    </submittedName>
</protein>
<comment type="similarity">
    <text evidence="2">Belongs to the unc-93 family.</text>
</comment>
<evidence type="ECO:0000256" key="2">
    <source>
        <dbReference type="ARBA" id="ARBA00009172"/>
    </source>
</evidence>
<feature type="signal peptide" evidence="7">
    <location>
        <begin position="1"/>
        <end position="18"/>
    </location>
</feature>
<dbReference type="OrthoDB" id="78663at2759"/>
<evidence type="ECO:0000256" key="4">
    <source>
        <dbReference type="ARBA" id="ARBA00022989"/>
    </source>
</evidence>
<reference evidence="8" key="1">
    <citation type="submission" date="2021-02" db="EMBL/GenBank/DDBJ databases">
        <authorList>
            <person name="Nowell W R."/>
        </authorList>
    </citation>
    <scope>NUCLEOTIDE SEQUENCE</scope>
</reference>
<dbReference type="Proteomes" id="UP000663852">
    <property type="component" value="Unassembled WGS sequence"/>
</dbReference>
<name>A0A814SXS1_ADIRI</name>
<evidence type="ECO:0000313" key="8">
    <source>
        <dbReference type="EMBL" id="CAF1153528.1"/>
    </source>
</evidence>
<dbReference type="PANTHER" id="PTHR19444">
    <property type="entry name" value="UNC-93 RELATED"/>
    <property type="match status" value="1"/>
</dbReference>
<feature type="transmembrane region" description="Helical" evidence="6">
    <location>
        <begin position="20"/>
        <end position="44"/>
    </location>
</feature>
<evidence type="ECO:0000256" key="1">
    <source>
        <dbReference type="ARBA" id="ARBA00004141"/>
    </source>
</evidence>
<feature type="transmembrane region" description="Helical" evidence="6">
    <location>
        <begin position="56"/>
        <end position="75"/>
    </location>
</feature>
<comment type="subcellular location">
    <subcellularLocation>
        <location evidence="1">Membrane</location>
        <topology evidence="1">Multi-pass membrane protein</topology>
    </subcellularLocation>
</comment>
<feature type="transmembrane region" description="Helical" evidence="6">
    <location>
        <begin position="81"/>
        <end position="101"/>
    </location>
</feature>
<dbReference type="PANTHER" id="PTHR19444:SF50">
    <property type="match status" value="1"/>
</dbReference>
<proteinExistence type="inferred from homology"/>
<dbReference type="AlphaFoldDB" id="A0A814SXS1"/>
<evidence type="ECO:0000256" key="6">
    <source>
        <dbReference type="SAM" id="Phobius"/>
    </source>
</evidence>
<comment type="caution">
    <text evidence="8">The sequence shown here is derived from an EMBL/GenBank/DDBJ whole genome shotgun (WGS) entry which is preliminary data.</text>
</comment>
<accession>A0A814SXS1</accession>
<keyword evidence="3 6" id="KW-0812">Transmembrane</keyword>
<organism evidence="8 9">
    <name type="scientific">Adineta ricciae</name>
    <name type="common">Rotifer</name>
    <dbReference type="NCBI Taxonomy" id="249248"/>
    <lineage>
        <taxon>Eukaryota</taxon>
        <taxon>Metazoa</taxon>
        <taxon>Spiralia</taxon>
        <taxon>Gnathifera</taxon>
        <taxon>Rotifera</taxon>
        <taxon>Eurotatoria</taxon>
        <taxon>Bdelloidea</taxon>
        <taxon>Adinetida</taxon>
        <taxon>Adinetidae</taxon>
        <taxon>Adineta</taxon>
    </lineage>
</organism>
<evidence type="ECO:0000256" key="3">
    <source>
        <dbReference type="ARBA" id="ARBA00022692"/>
    </source>
</evidence>
<dbReference type="GO" id="GO:0005886">
    <property type="term" value="C:plasma membrane"/>
    <property type="evidence" value="ECO:0007669"/>
    <property type="project" value="TreeGrafter"/>
</dbReference>
<dbReference type="GO" id="GO:0043266">
    <property type="term" value="P:regulation of potassium ion transport"/>
    <property type="evidence" value="ECO:0007669"/>
    <property type="project" value="TreeGrafter"/>
</dbReference>
<dbReference type="GO" id="GO:0055120">
    <property type="term" value="C:striated muscle dense body"/>
    <property type="evidence" value="ECO:0007669"/>
    <property type="project" value="TreeGrafter"/>
</dbReference>
<dbReference type="GO" id="GO:0006937">
    <property type="term" value="P:regulation of muscle contraction"/>
    <property type="evidence" value="ECO:0007669"/>
    <property type="project" value="TreeGrafter"/>
</dbReference>
<evidence type="ECO:0000313" key="9">
    <source>
        <dbReference type="Proteomes" id="UP000663852"/>
    </source>
</evidence>
<dbReference type="EMBL" id="CAJNOJ010000121">
    <property type="protein sequence ID" value="CAF1153528.1"/>
    <property type="molecule type" value="Genomic_DNA"/>
</dbReference>
<feature type="chain" id="PRO_5032351718" evidence="7">
    <location>
        <begin position="19"/>
        <end position="121"/>
    </location>
</feature>
<sequence>MINYALIIFMFAWQPTQNQVVVLCVIAGLWGVSEAIGLTQLTVLYGMLFPETNEAAFANFCLWDATGFVICYILLPHVRVTVGLVILFLMLTFGMCGYMTIKYRWHRKQAIANTDTLVFVP</sequence>
<keyword evidence="5 6" id="KW-0472">Membrane</keyword>
<dbReference type="InterPro" id="IPR010291">
    <property type="entry name" value="Ion_channel_UNC-93"/>
</dbReference>
<dbReference type="GO" id="GO:0015459">
    <property type="term" value="F:potassium channel regulator activity"/>
    <property type="evidence" value="ECO:0007669"/>
    <property type="project" value="TreeGrafter"/>
</dbReference>
<dbReference type="Pfam" id="PF05978">
    <property type="entry name" value="UNC-93"/>
    <property type="match status" value="1"/>
</dbReference>
<evidence type="ECO:0000256" key="5">
    <source>
        <dbReference type="ARBA" id="ARBA00023136"/>
    </source>
</evidence>
<dbReference type="InterPro" id="IPR051951">
    <property type="entry name" value="UNC-93_regulatory"/>
</dbReference>
<gene>
    <name evidence="8" type="ORF">EDS130_LOCUS22743</name>
</gene>